<evidence type="ECO:0000313" key="1">
    <source>
        <dbReference type="EMBL" id="KAH8034637.1"/>
    </source>
</evidence>
<dbReference type="VEuPathDB" id="VectorBase:LOC119180662"/>
<dbReference type="Proteomes" id="UP000821866">
    <property type="component" value="Chromosome 11"/>
</dbReference>
<proteinExistence type="predicted"/>
<sequence length="154" mass="17501">MDGVQLKVARQVENIKLFQEALAKSSQLSKGMCAILSSFDERLMKLERTILPVYHETGNLQRRQENIERTLAQLEEVVQLYGVSQMAKPKISQGPSDQNLDSFLEAMEQVEKARDYFEQNSPHNIEANLLEQLFNEGVAGLQASRALHICRILN</sequence>
<dbReference type="InterPro" id="IPR016159">
    <property type="entry name" value="Cullin_repeat-like_dom_sf"/>
</dbReference>
<dbReference type="Gene3D" id="1.20.1280.170">
    <property type="entry name" value="Exocyst complex component Exo70"/>
    <property type="match status" value="1"/>
</dbReference>
<comment type="caution">
    <text evidence="1">The sequence shown here is derived from an EMBL/GenBank/DDBJ whole genome shotgun (WGS) entry which is preliminary data.</text>
</comment>
<name>A0A9J6EKJ8_RHIMP</name>
<gene>
    <name evidence="1" type="ORF">HPB51_000098</name>
</gene>
<dbReference type="EMBL" id="JABSTU010000003">
    <property type="protein sequence ID" value="KAH8034637.1"/>
    <property type="molecule type" value="Genomic_DNA"/>
</dbReference>
<accession>A0A9J6EKJ8</accession>
<dbReference type="AlphaFoldDB" id="A0A9J6EKJ8"/>
<reference evidence="1" key="1">
    <citation type="journal article" date="2020" name="Cell">
        <title>Large-Scale Comparative Analyses of Tick Genomes Elucidate Their Genetic Diversity and Vector Capacities.</title>
        <authorList>
            <consortium name="Tick Genome and Microbiome Consortium (TIGMIC)"/>
            <person name="Jia N."/>
            <person name="Wang J."/>
            <person name="Shi W."/>
            <person name="Du L."/>
            <person name="Sun Y."/>
            <person name="Zhan W."/>
            <person name="Jiang J.F."/>
            <person name="Wang Q."/>
            <person name="Zhang B."/>
            <person name="Ji P."/>
            <person name="Bell-Sakyi L."/>
            <person name="Cui X.M."/>
            <person name="Yuan T.T."/>
            <person name="Jiang B.G."/>
            <person name="Yang W.F."/>
            <person name="Lam T.T."/>
            <person name="Chang Q.C."/>
            <person name="Ding S.J."/>
            <person name="Wang X.J."/>
            <person name="Zhu J.G."/>
            <person name="Ruan X.D."/>
            <person name="Zhao L."/>
            <person name="Wei J.T."/>
            <person name="Ye R.Z."/>
            <person name="Que T.C."/>
            <person name="Du C.H."/>
            <person name="Zhou Y.H."/>
            <person name="Cheng J.X."/>
            <person name="Dai P.F."/>
            <person name="Guo W.B."/>
            <person name="Han X.H."/>
            <person name="Huang E.J."/>
            <person name="Li L.F."/>
            <person name="Wei W."/>
            <person name="Gao Y.C."/>
            <person name="Liu J.Z."/>
            <person name="Shao H.Z."/>
            <person name="Wang X."/>
            <person name="Wang C.C."/>
            <person name="Yang T.C."/>
            <person name="Huo Q.B."/>
            <person name="Li W."/>
            <person name="Chen H.Y."/>
            <person name="Chen S.E."/>
            <person name="Zhou L.G."/>
            <person name="Ni X.B."/>
            <person name="Tian J.H."/>
            <person name="Sheng Y."/>
            <person name="Liu T."/>
            <person name="Pan Y.S."/>
            <person name="Xia L.Y."/>
            <person name="Li J."/>
            <person name="Zhao F."/>
            <person name="Cao W.C."/>
        </authorList>
    </citation>
    <scope>NUCLEOTIDE SEQUENCE</scope>
    <source>
        <strain evidence="1">Rmic-2018</strain>
    </source>
</reference>
<evidence type="ECO:0000313" key="2">
    <source>
        <dbReference type="Proteomes" id="UP000821866"/>
    </source>
</evidence>
<organism evidence="1 2">
    <name type="scientific">Rhipicephalus microplus</name>
    <name type="common">Cattle tick</name>
    <name type="synonym">Boophilus microplus</name>
    <dbReference type="NCBI Taxonomy" id="6941"/>
    <lineage>
        <taxon>Eukaryota</taxon>
        <taxon>Metazoa</taxon>
        <taxon>Ecdysozoa</taxon>
        <taxon>Arthropoda</taxon>
        <taxon>Chelicerata</taxon>
        <taxon>Arachnida</taxon>
        <taxon>Acari</taxon>
        <taxon>Parasitiformes</taxon>
        <taxon>Ixodida</taxon>
        <taxon>Ixodoidea</taxon>
        <taxon>Ixodidae</taxon>
        <taxon>Rhipicephalinae</taxon>
        <taxon>Rhipicephalus</taxon>
        <taxon>Boophilus</taxon>
    </lineage>
</organism>
<keyword evidence="2" id="KW-1185">Reference proteome</keyword>
<dbReference type="Pfam" id="PF20669">
    <property type="entry name" value="Exo70_N"/>
    <property type="match status" value="1"/>
</dbReference>
<reference evidence="1" key="2">
    <citation type="submission" date="2021-09" db="EMBL/GenBank/DDBJ databases">
        <authorList>
            <person name="Jia N."/>
            <person name="Wang J."/>
            <person name="Shi W."/>
            <person name="Du L."/>
            <person name="Sun Y."/>
            <person name="Zhan W."/>
            <person name="Jiang J."/>
            <person name="Wang Q."/>
            <person name="Zhang B."/>
            <person name="Ji P."/>
            <person name="Sakyi L.B."/>
            <person name="Cui X."/>
            <person name="Yuan T."/>
            <person name="Jiang B."/>
            <person name="Yang W."/>
            <person name="Lam T.T.-Y."/>
            <person name="Chang Q."/>
            <person name="Ding S."/>
            <person name="Wang X."/>
            <person name="Zhu J."/>
            <person name="Ruan X."/>
            <person name="Zhao L."/>
            <person name="Wei J."/>
            <person name="Que T."/>
            <person name="Du C."/>
            <person name="Cheng J."/>
            <person name="Dai P."/>
            <person name="Han X."/>
            <person name="Huang E."/>
            <person name="Gao Y."/>
            <person name="Liu J."/>
            <person name="Shao H."/>
            <person name="Ye R."/>
            <person name="Li L."/>
            <person name="Wei W."/>
            <person name="Wang X."/>
            <person name="Wang C."/>
            <person name="Huo Q."/>
            <person name="Li W."/>
            <person name="Guo W."/>
            <person name="Chen H."/>
            <person name="Chen S."/>
            <person name="Zhou L."/>
            <person name="Zhou L."/>
            <person name="Ni X."/>
            <person name="Tian J."/>
            <person name="Zhou Y."/>
            <person name="Sheng Y."/>
            <person name="Liu T."/>
            <person name="Pan Y."/>
            <person name="Xia L."/>
            <person name="Li J."/>
            <person name="Zhao F."/>
            <person name="Cao W."/>
        </authorList>
    </citation>
    <scope>NUCLEOTIDE SEQUENCE</scope>
    <source>
        <strain evidence="1">Rmic-2018</strain>
        <tissue evidence="1">Larvae</tissue>
    </source>
</reference>
<protein>
    <submittedName>
        <fullName evidence="1">Uncharacterized protein</fullName>
    </submittedName>
</protein>
<dbReference type="SUPFAM" id="SSF74788">
    <property type="entry name" value="Cullin repeat-like"/>
    <property type="match status" value="1"/>
</dbReference>